<dbReference type="SMART" id="SM00419">
    <property type="entry name" value="HTH_CRP"/>
    <property type="match status" value="1"/>
</dbReference>
<dbReference type="CDD" id="cd00038">
    <property type="entry name" value="CAP_ED"/>
    <property type="match status" value="1"/>
</dbReference>
<evidence type="ECO:0000313" key="9">
    <source>
        <dbReference type="EMBL" id="MDI9875337.1"/>
    </source>
</evidence>
<dbReference type="Gene3D" id="3.40.50.2300">
    <property type="match status" value="1"/>
</dbReference>
<evidence type="ECO:0000313" key="10">
    <source>
        <dbReference type="Proteomes" id="UP001225761"/>
    </source>
</evidence>
<dbReference type="InterPro" id="IPR012318">
    <property type="entry name" value="HTH_CRP"/>
</dbReference>
<keyword evidence="2" id="KW-0805">Transcription regulation</keyword>
<dbReference type="InterPro" id="IPR001789">
    <property type="entry name" value="Sig_transdc_resp-reg_receiver"/>
</dbReference>
<dbReference type="Gene3D" id="1.10.10.10">
    <property type="entry name" value="Winged helix-like DNA-binding domain superfamily/Winged helix DNA-binding domain"/>
    <property type="match status" value="1"/>
</dbReference>
<organism evidence="9 10">
    <name type="scientific">Flectobacillus rivi</name>
    <dbReference type="NCBI Taxonomy" id="2984209"/>
    <lineage>
        <taxon>Bacteria</taxon>
        <taxon>Pseudomonadati</taxon>
        <taxon>Bacteroidota</taxon>
        <taxon>Cytophagia</taxon>
        <taxon>Cytophagales</taxon>
        <taxon>Flectobacillaceae</taxon>
        <taxon>Flectobacillus</taxon>
    </lineage>
</organism>
<sequence length="357" mass="40282">MQKILLIEDDDQLRRNTAEILELSNYEVYTAENGKIGVEKALQCQPDLVICDLMMPVLDGYGVLKVLHKNPVLNTIPVILLTAKSERGDFRKGMELGADDYLTKPFDEVELISAIETRLSKVEHQQHSVTPQTNVVEEAHVSANFNYAYLTEGLQQLLEDKRPHHYKKKSVIYAEGDDAIRLYYVQSGKVKVILQNNEGKELVTGLYKVGDFVGIQALLSGSAYVETAVALEETELLYVPKDLFLQAIHQNRAMANGLIQWMAQEIIQQEKYLLGLAYNSLRKRVAESLVFYAKHIHPDQTVDIIVQLSREDLASIAGTATESLIRTLSDFKQEGLIEITSGKVIILDLLKIQHLKY</sequence>
<dbReference type="EMBL" id="JASHIE010000008">
    <property type="protein sequence ID" value="MDI9875337.1"/>
    <property type="molecule type" value="Genomic_DNA"/>
</dbReference>
<keyword evidence="3" id="KW-0238">DNA-binding</keyword>
<protein>
    <submittedName>
        <fullName evidence="9">Response regulator</fullName>
    </submittedName>
</protein>
<dbReference type="SMART" id="SM00448">
    <property type="entry name" value="REC"/>
    <property type="match status" value="1"/>
</dbReference>
<dbReference type="Proteomes" id="UP001225761">
    <property type="component" value="Unassembled WGS sequence"/>
</dbReference>
<dbReference type="Pfam" id="PF00027">
    <property type="entry name" value="cNMP_binding"/>
    <property type="match status" value="1"/>
</dbReference>
<dbReference type="Pfam" id="PF00072">
    <property type="entry name" value="Response_reg"/>
    <property type="match status" value="1"/>
</dbReference>
<feature type="domain" description="Response regulatory" evidence="7">
    <location>
        <begin position="3"/>
        <end position="119"/>
    </location>
</feature>
<reference evidence="9 10" key="1">
    <citation type="submission" date="2023-05" db="EMBL/GenBank/DDBJ databases">
        <title>Novel species of genus Flectobacillus isolated from stream in China.</title>
        <authorList>
            <person name="Lu H."/>
        </authorList>
    </citation>
    <scope>NUCLEOTIDE SEQUENCE [LARGE SCALE GENOMIC DNA]</scope>
    <source>
        <strain evidence="9 10">LFS242W</strain>
    </source>
</reference>
<name>A0ABT6Z2I0_9BACT</name>
<dbReference type="InterPro" id="IPR018490">
    <property type="entry name" value="cNMP-bd_dom_sf"/>
</dbReference>
<dbReference type="Gene3D" id="2.60.120.10">
    <property type="entry name" value="Jelly Rolls"/>
    <property type="match status" value="1"/>
</dbReference>
<evidence type="ECO:0000259" key="8">
    <source>
        <dbReference type="PROSITE" id="PS51063"/>
    </source>
</evidence>
<feature type="modified residue" description="4-aspartylphosphate" evidence="5">
    <location>
        <position position="52"/>
    </location>
</feature>
<dbReference type="InterPro" id="IPR036390">
    <property type="entry name" value="WH_DNA-bd_sf"/>
</dbReference>
<dbReference type="Pfam" id="PF13545">
    <property type="entry name" value="HTH_Crp_2"/>
    <property type="match status" value="1"/>
</dbReference>
<evidence type="ECO:0000259" key="6">
    <source>
        <dbReference type="PROSITE" id="PS50042"/>
    </source>
</evidence>
<feature type="domain" description="Cyclic nucleotide-binding" evidence="6">
    <location>
        <begin position="154"/>
        <end position="265"/>
    </location>
</feature>
<dbReference type="PANTHER" id="PTHR43547:SF2">
    <property type="entry name" value="HYBRID SIGNAL TRANSDUCTION HISTIDINE KINASE C"/>
    <property type="match status" value="1"/>
</dbReference>
<accession>A0ABT6Z2I0</accession>
<keyword evidence="1 5" id="KW-0597">Phosphoprotein</keyword>
<evidence type="ECO:0000256" key="5">
    <source>
        <dbReference type="PROSITE-ProRule" id="PRU00169"/>
    </source>
</evidence>
<evidence type="ECO:0000256" key="3">
    <source>
        <dbReference type="ARBA" id="ARBA00023125"/>
    </source>
</evidence>
<proteinExistence type="predicted"/>
<evidence type="ECO:0000256" key="1">
    <source>
        <dbReference type="ARBA" id="ARBA00022553"/>
    </source>
</evidence>
<evidence type="ECO:0000256" key="2">
    <source>
        <dbReference type="ARBA" id="ARBA00023015"/>
    </source>
</evidence>
<feature type="domain" description="HTH crp-type" evidence="8">
    <location>
        <begin position="279"/>
        <end position="350"/>
    </location>
</feature>
<dbReference type="InterPro" id="IPR014710">
    <property type="entry name" value="RmlC-like_jellyroll"/>
</dbReference>
<dbReference type="InterPro" id="IPR036388">
    <property type="entry name" value="WH-like_DNA-bd_sf"/>
</dbReference>
<dbReference type="PROSITE" id="PS50110">
    <property type="entry name" value="RESPONSE_REGULATORY"/>
    <property type="match status" value="1"/>
</dbReference>
<keyword evidence="4" id="KW-0804">Transcription</keyword>
<gene>
    <name evidence="9" type="ORF">QM481_12420</name>
</gene>
<dbReference type="PROSITE" id="PS50042">
    <property type="entry name" value="CNMP_BINDING_3"/>
    <property type="match status" value="1"/>
</dbReference>
<dbReference type="SUPFAM" id="SSF52172">
    <property type="entry name" value="CheY-like"/>
    <property type="match status" value="1"/>
</dbReference>
<dbReference type="SUPFAM" id="SSF46785">
    <property type="entry name" value="Winged helix' DNA-binding domain"/>
    <property type="match status" value="1"/>
</dbReference>
<dbReference type="InterPro" id="IPR000595">
    <property type="entry name" value="cNMP-bd_dom"/>
</dbReference>
<dbReference type="PROSITE" id="PS51063">
    <property type="entry name" value="HTH_CRP_2"/>
    <property type="match status" value="1"/>
</dbReference>
<evidence type="ECO:0000259" key="7">
    <source>
        <dbReference type="PROSITE" id="PS50110"/>
    </source>
</evidence>
<comment type="caution">
    <text evidence="9">The sequence shown here is derived from an EMBL/GenBank/DDBJ whole genome shotgun (WGS) entry which is preliminary data.</text>
</comment>
<dbReference type="CDD" id="cd17574">
    <property type="entry name" value="REC_OmpR"/>
    <property type="match status" value="1"/>
</dbReference>
<dbReference type="SMART" id="SM00100">
    <property type="entry name" value="cNMP"/>
    <property type="match status" value="1"/>
</dbReference>
<dbReference type="InterPro" id="IPR011006">
    <property type="entry name" value="CheY-like_superfamily"/>
</dbReference>
<evidence type="ECO:0000256" key="4">
    <source>
        <dbReference type="ARBA" id="ARBA00023163"/>
    </source>
</evidence>
<dbReference type="SUPFAM" id="SSF51206">
    <property type="entry name" value="cAMP-binding domain-like"/>
    <property type="match status" value="1"/>
</dbReference>
<dbReference type="PANTHER" id="PTHR43547">
    <property type="entry name" value="TWO-COMPONENT HISTIDINE KINASE"/>
    <property type="match status" value="1"/>
</dbReference>
<keyword evidence="10" id="KW-1185">Reference proteome</keyword>
<dbReference type="RefSeq" id="WP_283381994.1">
    <property type="nucleotide sequence ID" value="NZ_JASHIE010000008.1"/>
</dbReference>